<dbReference type="RefSeq" id="XP_018332731.1">
    <property type="nucleotide sequence ID" value="XM_018477229.1"/>
</dbReference>
<keyword evidence="2" id="KW-1185">Reference proteome</keyword>
<dbReference type="Gene3D" id="3.80.10.10">
    <property type="entry name" value="Ribonuclease Inhibitor"/>
    <property type="match status" value="2"/>
</dbReference>
<evidence type="ECO:0000313" key="2">
    <source>
        <dbReference type="Proteomes" id="UP000192223"/>
    </source>
</evidence>
<dbReference type="KEGG" id="apln:108742173"/>
<dbReference type="SUPFAM" id="SSF52047">
    <property type="entry name" value="RNI-like"/>
    <property type="match status" value="1"/>
</dbReference>
<proteinExistence type="predicted"/>
<accession>A0A1W4X9D5</accession>
<dbReference type="InterPro" id="IPR052201">
    <property type="entry name" value="LRR-containing_regulator"/>
</dbReference>
<dbReference type="Pfam" id="PF13516">
    <property type="entry name" value="LRR_6"/>
    <property type="match status" value="4"/>
</dbReference>
<sequence>MFGEKLTELFMLLFCEKNSDGTRVLRLKGRDLFQRTGKRIGDGDMYNITQFLRKYPEVIKLDLCYNEIGDDGMHVFVEEYLSFENNLLHLNLVGNNIGYVGVARICCMASTLKLKSLRLGGNKIGGQGGMYVSKMLEKTSSLEYVDLGDTDMNLGGFMHIMGVIRHDRGVNKTLRIIDFSRLICTCKSYQLDSAHLAENLGDMLKVTPTLLELHAQKNELDGHDIELMLIGMSKNNTLLLLDIGFNRFGDHGIELLANWLKEKPALVGLNVAGSGIKNTGARALSFGLPFSKVKLLDITFNKIENRGMLDILNSIKKPYPMRLFYIWGNPISEPSLKIIQRMLRSGVLIQDYMDIRLYTVDGVIYHAFHPVDHFKQKYYCVMDHGCPVFLKIRRNIIEDPYAQPRALIKFKHYPRIPGANFNLSPKPPICDPKSPSTCL</sequence>
<keyword evidence="1" id="KW-0677">Repeat</keyword>
<dbReference type="InterPro" id="IPR032675">
    <property type="entry name" value="LRR_dom_sf"/>
</dbReference>
<dbReference type="STRING" id="224129.A0A1W4X9D5"/>
<dbReference type="GeneID" id="108742173"/>
<dbReference type="Proteomes" id="UP000192223">
    <property type="component" value="Unplaced"/>
</dbReference>
<evidence type="ECO:0000256" key="1">
    <source>
        <dbReference type="ARBA" id="ARBA00022737"/>
    </source>
</evidence>
<dbReference type="PANTHER" id="PTHR24111:SF0">
    <property type="entry name" value="LEUCINE-RICH REPEAT-CONTAINING PROTEIN"/>
    <property type="match status" value="1"/>
</dbReference>
<dbReference type="InterPro" id="IPR001611">
    <property type="entry name" value="Leu-rich_rpt"/>
</dbReference>
<organism evidence="2 3">
    <name type="scientific">Agrilus planipennis</name>
    <name type="common">Emerald ash borer</name>
    <name type="synonym">Agrilus marcopoli</name>
    <dbReference type="NCBI Taxonomy" id="224129"/>
    <lineage>
        <taxon>Eukaryota</taxon>
        <taxon>Metazoa</taxon>
        <taxon>Ecdysozoa</taxon>
        <taxon>Arthropoda</taxon>
        <taxon>Hexapoda</taxon>
        <taxon>Insecta</taxon>
        <taxon>Pterygota</taxon>
        <taxon>Neoptera</taxon>
        <taxon>Endopterygota</taxon>
        <taxon>Coleoptera</taxon>
        <taxon>Polyphaga</taxon>
        <taxon>Elateriformia</taxon>
        <taxon>Buprestoidea</taxon>
        <taxon>Buprestidae</taxon>
        <taxon>Agrilinae</taxon>
        <taxon>Agrilus</taxon>
    </lineage>
</organism>
<dbReference type="PANTHER" id="PTHR24111">
    <property type="entry name" value="LEUCINE-RICH REPEAT-CONTAINING PROTEIN 34"/>
    <property type="match status" value="1"/>
</dbReference>
<name>A0A1W4X9D5_AGRPL</name>
<reference evidence="3" key="1">
    <citation type="submission" date="2025-08" db="UniProtKB">
        <authorList>
            <consortium name="RefSeq"/>
        </authorList>
    </citation>
    <scope>IDENTIFICATION</scope>
    <source>
        <tissue evidence="3">Entire body</tissue>
    </source>
</reference>
<dbReference type="SMART" id="SM00368">
    <property type="entry name" value="LRR_RI"/>
    <property type="match status" value="4"/>
</dbReference>
<evidence type="ECO:0000313" key="3">
    <source>
        <dbReference type="RefSeq" id="XP_018332731.1"/>
    </source>
</evidence>
<protein>
    <submittedName>
        <fullName evidence="3">Leucine-rich repeat-containing protein 34-like</fullName>
    </submittedName>
</protein>
<gene>
    <name evidence="3" type="primary">LOC108742173</name>
</gene>
<dbReference type="OrthoDB" id="272549at2759"/>
<dbReference type="AlphaFoldDB" id="A0A1W4X9D5"/>
<dbReference type="InParanoid" id="A0A1W4X9D5"/>